<evidence type="ECO:0000313" key="2">
    <source>
        <dbReference type="EMBL" id="ANB18644.1"/>
    </source>
</evidence>
<evidence type="ECO:0000256" key="1">
    <source>
        <dbReference type="SAM" id="MobiDB-lite"/>
    </source>
</evidence>
<sequence>MRCVDAHRAASGRLAAGVADRRGENGGGMLETADVRRLTSSRALPPRSSPWA</sequence>
<reference evidence="2 3" key="1">
    <citation type="submission" date="2016-04" db="EMBL/GenBank/DDBJ databases">
        <title>Complete genome sequence of Dokdonella koreensis DS-123T.</title>
        <authorList>
            <person name="Kim J.F."/>
            <person name="Lee H."/>
            <person name="Kwak M.-J."/>
        </authorList>
    </citation>
    <scope>NUCLEOTIDE SEQUENCE [LARGE SCALE GENOMIC DNA]</scope>
    <source>
        <strain evidence="2 3">DS-123</strain>
    </source>
</reference>
<dbReference type="Proteomes" id="UP000076830">
    <property type="component" value="Chromosome"/>
</dbReference>
<organism evidence="2 3">
    <name type="scientific">Dokdonella koreensis DS-123</name>
    <dbReference type="NCBI Taxonomy" id="1300342"/>
    <lineage>
        <taxon>Bacteria</taxon>
        <taxon>Pseudomonadati</taxon>
        <taxon>Pseudomonadota</taxon>
        <taxon>Gammaproteobacteria</taxon>
        <taxon>Lysobacterales</taxon>
        <taxon>Rhodanobacteraceae</taxon>
        <taxon>Dokdonella</taxon>
    </lineage>
</organism>
<dbReference type="AlphaFoldDB" id="A0A160DW58"/>
<protein>
    <submittedName>
        <fullName evidence="2">Uncharacterized protein</fullName>
    </submittedName>
</protein>
<name>A0A160DW58_9GAMM</name>
<proteinExistence type="predicted"/>
<dbReference type="KEGG" id="dko:I596_2647"/>
<keyword evidence="3" id="KW-1185">Reference proteome</keyword>
<accession>A0A160DW58</accession>
<dbReference type="EMBL" id="CP015249">
    <property type="protein sequence ID" value="ANB18644.1"/>
    <property type="molecule type" value="Genomic_DNA"/>
</dbReference>
<gene>
    <name evidence="2" type="ORF">I596_2647</name>
</gene>
<feature type="region of interest" description="Disordered" evidence="1">
    <location>
        <begin position="19"/>
        <end position="52"/>
    </location>
</feature>
<evidence type="ECO:0000313" key="3">
    <source>
        <dbReference type="Proteomes" id="UP000076830"/>
    </source>
</evidence>